<name>A0A433TRQ3_ELYCH</name>
<dbReference type="OrthoDB" id="6149331at2759"/>
<dbReference type="PROSITE" id="PS50261">
    <property type="entry name" value="G_PROTEIN_RECEP_F2_4"/>
    <property type="match status" value="1"/>
</dbReference>
<keyword evidence="3 5" id="KW-1133">Transmembrane helix</keyword>
<feature type="transmembrane region" description="Helical" evidence="5">
    <location>
        <begin position="658"/>
        <end position="679"/>
    </location>
</feature>
<feature type="transmembrane region" description="Helical" evidence="5">
    <location>
        <begin position="528"/>
        <end position="548"/>
    </location>
</feature>
<evidence type="ECO:0000313" key="7">
    <source>
        <dbReference type="EMBL" id="RUS84272.1"/>
    </source>
</evidence>
<dbReference type="GO" id="GO:0007166">
    <property type="term" value="P:cell surface receptor signaling pathway"/>
    <property type="evidence" value="ECO:0007669"/>
    <property type="project" value="InterPro"/>
</dbReference>
<feature type="domain" description="G-protein coupled receptors family 2 profile 2" evidence="6">
    <location>
        <begin position="519"/>
        <end position="709"/>
    </location>
</feature>
<dbReference type="InterPro" id="IPR017981">
    <property type="entry name" value="GPCR_2-like_7TM"/>
</dbReference>
<evidence type="ECO:0000256" key="2">
    <source>
        <dbReference type="ARBA" id="ARBA00022692"/>
    </source>
</evidence>
<evidence type="ECO:0000256" key="1">
    <source>
        <dbReference type="ARBA" id="ARBA00004141"/>
    </source>
</evidence>
<accession>A0A433TRQ3</accession>
<keyword evidence="2 5" id="KW-0812">Transmembrane</keyword>
<reference evidence="7 8" key="1">
    <citation type="submission" date="2019-01" db="EMBL/GenBank/DDBJ databases">
        <title>A draft genome assembly of the solar-powered sea slug Elysia chlorotica.</title>
        <authorList>
            <person name="Cai H."/>
            <person name="Li Q."/>
            <person name="Fang X."/>
            <person name="Li J."/>
            <person name="Curtis N.E."/>
            <person name="Altenburger A."/>
            <person name="Shibata T."/>
            <person name="Feng M."/>
            <person name="Maeda T."/>
            <person name="Schwartz J.A."/>
            <person name="Shigenobu S."/>
            <person name="Lundholm N."/>
            <person name="Nishiyama T."/>
            <person name="Yang H."/>
            <person name="Hasebe M."/>
            <person name="Li S."/>
            <person name="Pierce S.K."/>
            <person name="Wang J."/>
        </authorList>
    </citation>
    <scope>NUCLEOTIDE SEQUENCE [LARGE SCALE GENOMIC DNA]</scope>
    <source>
        <strain evidence="7">EC2010</strain>
        <tissue evidence="7">Whole organism of an adult</tissue>
    </source>
</reference>
<dbReference type="Pfam" id="PF00002">
    <property type="entry name" value="7tm_2"/>
    <property type="match status" value="1"/>
</dbReference>
<organism evidence="7 8">
    <name type="scientific">Elysia chlorotica</name>
    <name type="common">Eastern emerald elysia</name>
    <name type="synonym">Sea slug</name>
    <dbReference type="NCBI Taxonomy" id="188477"/>
    <lineage>
        <taxon>Eukaryota</taxon>
        <taxon>Metazoa</taxon>
        <taxon>Spiralia</taxon>
        <taxon>Lophotrochozoa</taxon>
        <taxon>Mollusca</taxon>
        <taxon>Gastropoda</taxon>
        <taxon>Heterobranchia</taxon>
        <taxon>Euthyneura</taxon>
        <taxon>Panpulmonata</taxon>
        <taxon>Sacoglossa</taxon>
        <taxon>Placobranchoidea</taxon>
        <taxon>Plakobranchidae</taxon>
        <taxon>Elysia</taxon>
    </lineage>
</organism>
<dbReference type="PANTHER" id="PTHR45902">
    <property type="entry name" value="LATROPHILIN RECEPTOR-LIKE PROTEIN A"/>
    <property type="match status" value="1"/>
</dbReference>
<comment type="subcellular location">
    <subcellularLocation>
        <location evidence="1">Membrane</location>
        <topology evidence="1">Multi-pass membrane protein</topology>
    </subcellularLocation>
</comment>
<sequence length="748" mass="84533">MILWPKLWKTGDTFTLTTVDYCRTYSMMLWALIEAGIELNNDTLAQALEDWRYLHVNHCGLLCVNGSRVRIYAENFCENPLCFQCDCDPTCAVLDSCCPQGAVLPNGSFTLSQPEPKPSLTIPQHSLQNSIQCERTPYGVATYLKVSTCPFFNETHGLNTYPGNILEIREQCERAVDNDASIDSIRPFIDVQSGLVFKNKFCAICNGYSLITTKDHVPSNFESLPGENQVKLAAPWIFKVRCVTYQFSYNITSIQLFLEMVTKKLSRCELLYDEASSIRKPRLCNQLRSANYKNLNCEAPIMNLCLALNDTYLRIQKYTNIFCYLCAGKKSVHTIKPSCSRDKWPRTVVFQIPPITLLLGVSDRNTAYETRERKDCSLPNQWLDDNGDCQPALCSPGKVIKEGEKCASAIDEIRGLAYRLFVVFLSTKPQMVTTEDIQSLSNKIHASIVDISLESIININITVSHDVLDKSFNVLSVSYLCSLPGMNNLSLCISMAVAQICLLITARWGVNKLLPRGYCMMHAVLLHYSWLASFSWMSVCCIHMFRVFTAKSFKFMDNRSNKKRYLHYCVYGFGIPLLIVVATFAINAANTSGESSGYNNEVCFLETGRSIWNLALSLLAPLCLVILTNGVMFVMTIREIVHTTNLQECRRRRERQGVLTYVKLSTLTGLFGAVVVVAVQLNNTVLSLLTSPLMALQGVFIFVSFTCNQRVRYLYRELFIFFVTGRKKKNDSVTTRRISTVYYTSNSV</sequence>
<dbReference type="GO" id="GO:0016020">
    <property type="term" value="C:membrane"/>
    <property type="evidence" value="ECO:0007669"/>
    <property type="project" value="UniProtKB-SubCell"/>
</dbReference>
<keyword evidence="8" id="KW-1185">Reference proteome</keyword>
<dbReference type="EMBL" id="RQTK01000211">
    <property type="protein sequence ID" value="RUS84272.1"/>
    <property type="molecule type" value="Genomic_DNA"/>
</dbReference>
<keyword evidence="4 5" id="KW-0472">Membrane</keyword>
<protein>
    <recommendedName>
        <fullName evidence="6">G-protein coupled receptors family 2 profile 2 domain-containing protein</fullName>
    </recommendedName>
</protein>
<proteinExistence type="predicted"/>
<gene>
    <name evidence="7" type="ORF">EGW08_007965</name>
</gene>
<feature type="transmembrane region" description="Helical" evidence="5">
    <location>
        <begin position="568"/>
        <end position="590"/>
    </location>
</feature>
<dbReference type="GO" id="GO:0004930">
    <property type="term" value="F:G protein-coupled receptor activity"/>
    <property type="evidence" value="ECO:0007669"/>
    <property type="project" value="InterPro"/>
</dbReference>
<evidence type="ECO:0000313" key="8">
    <source>
        <dbReference type="Proteomes" id="UP000271974"/>
    </source>
</evidence>
<dbReference type="Gene3D" id="1.20.1070.10">
    <property type="entry name" value="Rhodopsin 7-helix transmembrane proteins"/>
    <property type="match status" value="1"/>
</dbReference>
<comment type="caution">
    <text evidence="7">The sequence shown here is derived from an EMBL/GenBank/DDBJ whole genome shotgun (WGS) entry which is preliminary data.</text>
</comment>
<dbReference type="InterPro" id="IPR000832">
    <property type="entry name" value="GPCR_2_secretin-like"/>
</dbReference>
<evidence type="ECO:0000259" key="6">
    <source>
        <dbReference type="PROSITE" id="PS50261"/>
    </source>
</evidence>
<dbReference type="AlphaFoldDB" id="A0A433TRQ3"/>
<dbReference type="Proteomes" id="UP000271974">
    <property type="component" value="Unassembled WGS sequence"/>
</dbReference>
<feature type="transmembrane region" description="Helical" evidence="5">
    <location>
        <begin position="610"/>
        <end position="637"/>
    </location>
</feature>
<evidence type="ECO:0000256" key="3">
    <source>
        <dbReference type="ARBA" id="ARBA00022989"/>
    </source>
</evidence>
<dbReference type="PANTHER" id="PTHR45902:SF1">
    <property type="entry name" value="LATROPHILIN RECEPTOR-LIKE PROTEIN A"/>
    <property type="match status" value="1"/>
</dbReference>
<dbReference type="InterPro" id="IPR053231">
    <property type="entry name" value="GPCR_LN-TM7"/>
</dbReference>
<evidence type="ECO:0000256" key="4">
    <source>
        <dbReference type="ARBA" id="ARBA00023136"/>
    </source>
</evidence>
<dbReference type="CDD" id="cd15039">
    <property type="entry name" value="7tmB3_Methuselah-like"/>
    <property type="match status" value="1"/>
</dbReference>
<feature type="transmembrane region" description="Helical" evidence="5">
    <location>
        <begin position="685"/>
        <end position="707"/>
    </location>
</feature>
<evidence type="ECO:0000256" key="5">
    <source>
        <dbReference type="SAM" id="Phobius"/>
    </source>
</evidence>